<organism evidence="5 6">
    <name type="scientific">Synchytrium endobioticum</name>
    <dbReference type="NCBI Taxonomy" id="286115"/>
    <lineage>
        <taxon>Eukaryota</taxon>
        <taxon>Fungi</taxon>
        <taxon>Fungi incertae sedis</taxon>
        <taxon>Chytridiomycota</taxon>
        <taxon>Chytridiomycota incertae sedis</taxon>
        <taxon>Chytridiomycetes</taxon>
        <taxon>Synchytriales</taxon>
        <taxon>Synchytriaceae</taxon>
        <taxon>Synchytrium</taxon>
    </lineage>
</organism>
<dbReference type="Pfam" id="PF12247">
    <property type="entry name" value="MKT1_N"/>
    <property type="match status" value="1"/>
</dbReference>
<dbReference type="GO" id="GO:0003730">
    <property type="term" value="F:mRNA 3'-UTR binding"/>
    <property type="evidence" value="ECO:0007669"/>
    <property type="project" value="TreeGrafter"/>
</dbReference>
<dbReference type="InterPro" id="IPR022039">
    <property type="entry name" value="MKT1_C"/>
</dbReference>
<dbReference type="InterPro" id="IPR029060">
    <property type="entry name" value="PIN-like_dom_sf"/>
</dbReference>
<evidence type="ECO:0000256" key="2">
    <source>
        <dbReference type="ARBA" id="ARBA00024023"/>
    </source>
</evidence>
<evidence type="ECO:0000256" key="1">
    <source>
        <dbReference type="ARBA" id="ARBA00022845"/>
    </source>
</evidence>
<dbReference type="InterPro" id="IPR006084">
    <property type="entry name" value="XPG/Rad2"/>
</dbReference>
<reference evidence="5 6" key="1">
    <citation type="journal article" date="2019" name="Sci. Rep.">
        <title>Comparative genomics of chytrid fungi reveal insights into the obligate biotrophic and pathogenic lifestyle of Synchytrium endobioticum.</title>
        <authorList>
            <person name="van de Vossenberg B.T.L.H."/>
            <person name="Warris S."/>
            <person name="Nguyen H.D.T."/>
            <person name="van Gent-Pelzer M.P.E."/>
            <person name="Joly D.L."/>
            <person name="van de Geest H.C."/>
            <person name="Bonants P.J.M."/>
            <person name="Smith D.S."/>
            <person name="Levesque C.A."/>
            <person name="van der Lee T.A.J."/>
        </authorList>
    </citation>
    <scope>NUCLEOTIDE SEQUENCE [LARGE SCALE GENOMIC DNA]</scope>
    <source>
        <strain evidence="5 6">LEV6574</strain>
    </source>
</reference>
<dbReference type="CDD" id="cd09858">
    <property type="entry name" value="PIN_MKT1"/>
    <property type="match status" value="1"/>
</dbReference>
<dbReference type="PANTHER" id="PTHR11081">
    <property type="entry name" value="FLAP ENDONUCLEASE FAMILY MEMBER"/>
    <property type="match status" value="1"/>
</dbReference>
<dbReference type="OrthoDB" id="17262at2759"/>
<sequence>MPIRNLDAFLAERGLLQTAALSDLKGARLGIEGTAWVKKVMRSYTGVTRSNSVPAIIPLDGPGPSLTNNGGSASEMTVTAAGGRIMDSILGTVVCMGGTPPLATLETIVERELNGFKQYDIQPFFVFKGLDITKRERPFTAEDARPGKRNRAWDEYSRNLRDQAMTLMVGSNSLNFQDYLHIIMRILAEKNVEFMRAPYFAWAQLAYLQQLSIPDRPWISAIHSTTEILLYDVDSVITQIDFDRGIFTYVNKQNVLHDLGVYSDQFLDICLIAGFDWVWTFPPLNVQPPEAFQFITAVKFVTQAPGGVYAALAPYKNSPTVIKRNYIDEFMRARCAVKYHMVLTETATVEPMNKEAAPGDMDLCIGPRLPDEIYFYMSQGLISPTVLNAITSGYYLEHHPLDNGETNEYRTFLESEDIVELRAQALGLLTWGLHKQYQSKRVATLHWYDSNTEYQIPHNYDPPLPARWINEIDKITGVKKPNVQGILPLTFSRSSAWVHTEMKRQKTDQADFRFVINTVAALDAKQVHNVKEKTAPLTAVEFQATASSRVLELRGLSRDSYSLTPVGQAFKRGLDVNGRNRPASLHEELLLCLELVRSKRLNGSNYHPTYQPRAVIEGFSPVVTSYIQLASRVMSLVTVQMDALKYWTGPFDRDLLVFQSFAKLIARNIRCIAEMLLMCVVMHELPVKSRENPTVLDEAFNCGLQLLPYAIEPSTALGIIGRSYLEAVAKHEVGGKPMDLAKEAARKQVAAQFGGYCKNVEGDLKRGFCLWNSVAEMTRVLAAEKQIPGDVAKEIADADAWLRCRFLDV</sequence>
<comment type="caution">
    <text evidence="5">The sequence shown here is derived from an EMBL/GenBank/DDBJ whole genome shotgun (WGS) entry which is preliminary data.</text>
</comment>
<dbReference type="SUPFAM" id="SSF88723">
    <property type="entry name" value="PIN domain-like"/>
    <property type="match status" value="1"/>
</dbReference>
<evidence type="ECO:0000313" key="6">
    <source>
        <dbReference type="Proteomes" id="UP000320475"/>
    </source>
</evidence>
<protein>
    <recommendedName>
        <fullName evidence="7">XPG-I domain-containing protein</fullName>
    </recommendedName>
</protein>
<evidence type="ECO:0000259" key="4">
    <source>
        <dbReference type="Pfam" id="PF12247"/>
    </source>
</evidence>
<evidence type="ECO:0000259" key="3">
    <source>
        <dbReference type="Pfam" id="PF12246"/>
    </source>
</evidence>
<evidence type="ECO:0008006" key="7">
    <source>
        <dbReference type="Google" id="ProtNLM"/>
    </source>
</evidence>
<dbReference type="Pfam" id="PF12246">
    <property type="entry name" value="MKT1_C"/>
    <property type="match status" value="1"/>
</dbReference>
<dbReference type="InterPro" id="IPR022040">
    <property type="entry name" value="MKT1_N"/>
</dbReference>
<gene>
    <name evidence="5" type="ORF">SeLEV6574_g01139</name>
</gene>
<dbReference type="AlphaFoldDB" id="A0A507DGH3"/>
<dbReference type="PANTHER" id="PTHR11081:SF32">
    <property type="entry name" value="POST-TRANSCRIPTIONAL REGULATOR MKT1"/>
    <property type="match status" value="1"/>
</dbReference>
<proteinExistence type="inferred from homology"/>
<evidence type="ECO:0000313" key="5">
    <source>
        <dbReference type="EMBL" id="TPX49988.1"/>
    </source>
</evidence>
<dbReference type="CDD" id="cd09902">
    <property type="entry name" value="H3TH_MKT1"/>
    <property type="match status" value="1"/>
</dbReference>
<keyword evidence="1" id="KW-0810">Translation regulation</keyword>
<accession>A0A507DGH3</accession>
<feature type="domain" description="Post-transcriptional regulator MKT1 N-terminal" evidence="4">
    <location>
        <begin position="358"/>
        <end position="448"/>
    </location>
</feature>
<dbReference type="Gene3D" id="3.40.50.1010">
    <property type="entry name" value="5'-nuclease"/>
    <property type="match status" value="1"/>
</dbReference>
<dbReference type="GO" id="GO:0006417">
    <property type="term" value="P:regulation of translation"/>
    <property type="evidence" value="ECO:0007669"/>
    <property type="project" value="UniProtKB-KW"/>
</dbReference>
<dbReference type="Proteomes" id="UP000320475">
    <property type="component" value="Unassembled WGS sequence"/>
</dbReference>
<comment type="similarity">
    <text evidence="2">Belongs to the XPG/RAD2 endonuclease family.</text>
</comment>
<dbReference type="InterPro" id="IPR037314">
    <property type="entry name" value="MKT1_H3TH"/>
</dbReference>
<name>A0A507DGH3_9FUNG</name>
<feature type="domain" description="Post-transcriptional regulator MKT1 C-terminal" evidence="3">
    <location>
        <begin position="549"/>
        <end position="803"/>
    </location>
</feature>
<dbReference type="EMBL" id="QEAM01000024">
    <property type="protein sequence ID" value="TPX49988.1"/>
    <property type="molecule type" value="Genomic_DNA"/>
</dbReference>